<accession>A0A378JJD2</accession>
<dbReference type="EMBL" id="UGOD01000001">
    <property type="protein sequence ID" value="STX51315.1"/>
    <property type="molecule type" value="Genomic_DNA"/>
</dbReference>
<dbReference type="AlphaFoldDB" id="A0A378JJD2"/>
<keyword evidence="2" id="KW-1185">Reference proteome</keyword>
<dbReference type="RefSeq" id="WP_115330960.1">
    <property type="nucleotide sequence ID" value="NZ_CAAAHP010000001.1"/>
</dbReference>
<proteinExistence type="predicted"/>
<dbReference type="Proteomes" id="UP000254794">
    <property type="component" value="Unassembled WGS sequence"/>
</dbReference>
<organism evidence="1 2">
    <name type="scientific">Legionella busanensis</name>
    <dbReference type="NCBI Taxonomy" id="190655"/>
    <lineage>
        <taxon>Bacteria</taxon>
        <taxon>Pseudomonadati</taxon>
        <taxon>Pseudomonadota</taxon>
        <taxon>Gammaproteobacteria</taxon>
        <taxon>Legionellales</taxon>
        <taxon>Legionellaceae</taxon>
        <taxon>Legionella</taxon>
    </lineage>
</organism>
<evidence type="ECO:0000313" key="2">
    <source>
        <dbReference type="Proteomes" id="UP000254794"/>
    </source>
</evidence>
<dbReference type="OrthoDB" id="9761969at2"/>
<evidence type="ECO:0008006" key="3">
    <source>
        <dbReference type="Google" id="ProtNLM"/>
    </source>
</evidence>
<reference evidence="1 2" key="1">
    <citation type="submission" date="2018-06" db="EMBL/GenBank/DDBJ databases">
        <authorList>
            <consortium name="Pathogen Informatics"/>
            <person name="Doyle S."/>
        </authorList>
    </citation>
    <scope>NUCLEOTIDE SEQUENCE [LARGE SCALE GENOMIC DNA]</scope>
    <source>
        <strain evidence="1 2">NCTC13316</strain>
    </source>
</reference>
<evidence type="ECO:0000313" key="1">
    <source>
        <dbReference type="EMBL" id="STX51315.1"/>
    </source>
</evidence>
<name>A0A378JJD2_9GAMM</name>
<protein>
    <recommendedName>
        <fullName evidence="3">F-box domain-containing protein</fullName>
    </recommendedName>
</protein>
<gene>
    <name evidence="1" type="ORF">NCTC13316_01410</name>
</gene>
<sequence length="239" mass="28195">MKITDDNDTSTEESILTKLPKDVRGYLFGFFNQKDLRTIAIANKKLKEYSTEKLNELTDKYKSNIFYTVGNPIQFSDNTSSHYILDLFPQFTYRNKIPPIEIYNSFSVKNIESLRLFANEDDAYEYSRFLRTGSHLNNGEEAFQSAIFKVNYLKEVNRCSKRKETIIINPNCHSTIYDLNERSRDIEFFEAKRFDVIPLKGILKIHLQEKEKFRDYGTVNFSSFKKENNYFNFNSCNIC</sequence>